<evidence type="ECO:0000313" key="2">
    <source>
        <dbReference type="EMBL" id="KAF7379490.1"/>
    </source>
</evidence>
<protein>
    <submittedName>
        <fullName evidence="2">Uncharacterized protein</fullName>
    </submittedName>
</protein>
<dbReference type="EMBL" id="JACSEA010000023">
    <property type="protein sequence ID" value="KAF7379490.1"/>
    <property type="molecule type" value="Genomic_DNA"/>
</dbReference>
<proteinExistence type="predicted"/>
<feature type="compositionally biased region" description="Gly residues" evidence="1">
    <location>
        <begin position="51"/>
        <end position="63"/>
    </location>
</feature>
<comment type="caution">
    <text evidence="2">The sequence shown here is derived from an EMBL/GenBank/DDBJ whole genome shotgun (WGS) entry which is preliminary data.</text>
</comment>
<dbReference type="AlphaFoldDB" id="A0A834MNS5"/>
<feature type="compositionally biased region" description="Basic and acidic residues" evidence="1">
    <location>
        <begin position="64"/>
        <end position="76"/>
    </location>
</feature>
<evidence type="ECO:0000256" key="1">
    <source>
        <dbReference type="SAM" id="MobiDB-lite"/>
    </source>
</evidence>
<reference evidence="2" key="1">
    <citation type="journal article" date="2020" name="G3 (Bethesda)">
        <title>High-Quality Assemblies for Three Invasive Social Wasps from the &lt;i&gt;Vespula&lt;/i&gt; Genus.</title>
        <authorList>
            <person name="Harrop T.W.R."/>
            <person name="Guhlin J."/>
            <person name="McLaughlin G.M."/>
            <person name="Permina E."/>
            <person name="Stockwell P."/>
            <person name="Gilligan J."/>
            <person name="Le Lec M.F."/>
            <person name="Gruber M.A.M."/>
            <person name="Quinn O."/>
            <person name="Lovegrove M."/>
            <person name="Duncan E.J."/>
            <person name="Remnant E.J."/>
            <person name="Van Eeckhoven J."/>
            <person name="Graham B."/>
            <person name="Knapp R.A."/>
            <person name="Langford K.W."/>
            <person name="Kronenberg Z."/>
            <person name="Press M.O."/>
            <person name="Eacker S.M."/>
            <person name="Wilson-Rankin E.E."/>
            <person name="Purcell J."/>
            <person name="Lester P.J."/>
            <person name="Dearden P.K."/>
        </authorList>
    </citation>
    <scope>NUCLEOTIDE SEQUENCE</scope>
    <source>
        <strain evidence="2">Marl-1</strain>
    </source>
</reference>
<name>A0A834MNS5_VESVU</name>
<keyword evidence="3" id="KW-1185">Reference proteome</keyword>
<sequence length="93" mass="9607">MRSDPERSVGDVGQSKQSADLADEINAEKSLCIFLEKTEQEGIVERRGGEGKGGGGGGGGGEGVVERGGTRDRSTNDKPIVPGGENLEIHSVV</sequence>
<feature type="region of interest" description="Disordered" evidence="1">
    <location>
        <begin position="43"/>
        <end position="93"/>
    </location>
</feature>
<accession>A0A834MNS5</accession>
<organism evidence="2 3">
    <name type="scientific">Vespula vulgaris</name>
    <name type="common">Yellow jacket</name>
    <name type="synonym">Wasp</name>
    <dbReference type="NCBI Taxonomy" id="7454"/>
    <lineage>
        <taxon>Eukaryota</taxon>
        <taxon>Metazoa</taxon>
        <taxon>Ecdysozoa</taxon>
        <taxon>Arthropoda</taxon>
        <taxon>Hexapoda</taxon>
        <taxon>Insecta</taxon>
        <taxon>Pterygota</taxon>
        <taxon>Neoptera</taxon>
        <taxon>Endopterygota</taxon>
        <taxon>Hymenoptera</taxon>
        <taxon>Apocrita</taxon>
        <taxon>Aculeata</taxon>
        <taxon>Vespoidea</taxon>
        <taxon>Vespidae</taxon>
        <taxon>Vespinae</taxon>
        <taxon>Vespula</taxon>
    </lineage>
</organism>
<feature type="region of interest" description="Disordered" evidence="1">
    <location>
        <begin position="1"/>
        <end position="23"/>
    </location>
</feature>
<gene>
    <name evidence="2" type="ORF">HZH66_014861</name>
</gene>
<evidence type="ECO:0000313" key="3">
    <source>
        <dbReference type="Proteomes" id="UP000614350"/>
    </source>
</evidence>
<dbReference type="Proteomes" id="UP000614350">
    <property type="component" value="Unassembled WGS sequence"/>
</dbReference>